<comment type="caution">
    <text evidence="2">The sequence shown here is derived from an EMBL/GenBank/DDBJ whole genome shotgun (WGS) entry which is preliminary data.</text>
</comment>
<name>A0AA38TLH1_9ASTR</name>
<protein>
    <submittedName>
        <fullName evidence="2">Uncharacterized protein</fullName>
    </submittedName>
</protein>
<reference evidence="2" key="1">
    <citation type="submission" date="2023-03" db="EMBL/GenBank/DDBJ databases">
        <title>Chromosome-scale reference genome and RAD-based genetic map of yellow starthistle (Centaurea solstitialis) reveal putative structural variation and QTLs associated with invader traits.</title>
        <authorList>
            <person name="Reatini B."/>
            <person name="Cang F.A."/>
            <person name="Jiang Q."/>
            <person name="Mckibben M.T.W."/>
            <person name="Barker M.S."/>
            <person name="Rieseberg L.H."/>
            <person name="Dlugosch K.M."/>
        </authorList>
    </citation>
    <scope>NUCLEOTIDE SEQUENCE</scope>
    <source>
        <strain evidence="2">CAN-66</strain>
        <tissue evidence="2">Leaf</tissue>
    </source>
</reference>
<dbReference type="AlphaFoldDB" id="A0AA38TLH1"/>
<proteinExistence type="predicted"/>
<feature type="compositionally biased region" description="Acidic residues" evidence="1">
    <location>
        <begin position="59"/>
        <end position="70"/>
    </location>
</feature>
<organism evidence="2 3">
    <name type="scientific">Centaurea solstitialis</name>
    <name type="common">yellow star-thistle</name>
    <dbReference type="NCBI Taxonomy" id="347529"/>
    <lineage>
        <taxon>Eukaryota</taxon>
        <taxon>Viridiplantae</taxon>
        <taxon>Streptophyta</taxon>
        <taxon>Embryophyta</taxon>
        <taxon>Tracheophyta</taxon>
        <taxon>Spermatophyta</taxon>
        <taxon>Magnoliopsida</taxon>
        <taxon>eudicotyledons</taxon>
        <taxon>Gunneridae</taxon>
        <taxon>Pentapetalae</taxon>
        <taxon>asterids</taxon>
        <taxon>campanulids</taxon>
        <taxon>Asterales</taxon>
        <taxon>Asteraceae</taxon>
        <taxon>Carduoideae</taxon>
        <taxon>Cardueae</taxon>
        <taxon>Centaureinae</taxon>
        <taxon>Centaurea</taxon>
    </lineage>
</organism>
<accession>A0AA38TLH1</accession>
<feature type="region of interest" description="Disordered" evidence="1">
    <location>
        <begin position="46"/>
        <end position="120"/>
    </location>
</feature>
<evidence type="ECO:0000313" key="2">
    <source>
        <dbReference type="EMBL" id="KAJ9556990.1"/>
    </source>
</evidence>
<gene>
    <name evidence="2" type="ORF">OSB04_011604</name>
</gene>
<evidence type="ECO:0000313" key="3">
    <source>
        <dbReference type="Proteomes" id="UP001172457"/>
    </source>
</evidence>
<sequence length="120" mass="13668">MNKRKATLKEGIEFILKQWKTHKHGKEFQTARHAGFCKTPCRPQIRLPVDDKATPDSDPSPDSEGWEDEGYILAGNPHRSDQSQTRVEENWFDEVGDQNGVEENCFDEENGVEENGVGDH</sequence>
<keyword evidence="3" id="KW-1185">Reference proteome</keyword>
<evidence type="ECO:0000256" key="1">
    <source>
        <dbReference type="SAM" id="MobiDB-lite"/>
    </source>
</evidence>
<feature type="compositionally biased region" description="Basic and acidic residues" evidence="1">
    <location>
        <begin position="78"/>
        <end position="89"/>
    </location>
</feature>
<dbReference type="Proteomes" id="UP001172457">
    <property type="component" value="Chromosome 3"/>
</dbReference>
<dbReference type="EMBL" id="JARYMX010000003">
    <property type="protein sequence ID" value="KAJ9556990.1"/>
    <property type="molecule type" value="Genomic_DNA"/>
</dbReference>